<comment type="caution">
    <text evidence="2">The sequence shown here is derived from an EMBL/GenBank/DDBJ whole genome shotgun (WGS) entry which is preliminary data.</text>
</comment>
<accession>A0ABU4QHG6</accession>
<feature type="chain" id="PRO_5045725664" description="PEGA domain-containing protein" evidence="1">
    <location>
        <begin position="22"/>
        <end position="106"/>
    </location>
</feature>
<evidence type="ECO:0000313" key="3">
    <source>
        <dbReference type="Proteomes" id="UP001272773"/>
    </source>
</evidence>
<dbReference type="EMBL" id="JAWXXR010000001">
    <property type="protein sequence ID" value="MDX6018348.1"/>
    <property type="molecule type" value="Genomic_DNA"/>
</dbReference>
<gene>
    <name evidence="2" type="ORF">SIL79_18890</name>
</gene>
<proteinExistence type="predicted"/>
<keyword evidence="1" id="KW-0732">Signal</keyword>
<name>A0ABU4QHG6_9GAMM</name>
<reference evidence="2 3" key="1">
    <citation type="submission" date="2023-11" db="EMBL/GenBank/DDBJ databases">
        <title>MicrobeMod: A computational toolkit for identifying prokaryotic methylation and restriction-modification with nanopore sequencing.</title>
        <authorList>
            <person name="Crits-Christoph A."/>
            <person name="Kang S.C."/>
            <person name="Lee H."/>
            <person name="Ostrov N."/>
        </authorList>
    </citation>
    <scope>NUCLEOTIDE SEQUENCE [LARGE SCALE GENOMIC DNA]</scope>
    <source>
        <strain evidence="2 3">ATCC BAA-2732</strain>
    </source>
</reference>
<sequence>MKLKLALILSVLSLNVGCVQMPTTTSSTVDNRPQIVFKVSDTSDVEGMRVIVDGLDNGPVAPFTNGTQALRILPGTHIIEILNGDTVISSQKIYVSDGVTKEVLIK</sequence>
<dbReference type="Proteomes" id="UP001272773">
    <property type="component" value="Unassembled WGS sequence"/>
</dbReference>
<protein>
    <recommendedName>
        <fullName evidence="4">PEGA domain-containing protein</fullName>
    </recommendedName>
</protein>
<organism evidence="2 3">
    <name type="scientific">Shewanella indica</name>
    <dbReference type="NCBI Taxonomy" id="768528"/>
    <lineage>
        <taxon>Bacteria</taxon>
        <taxon>Pseudomonadati</taxon>
        <taxon>Pseudomonadota</taxon>
        <taxon>Gammaproteobacteria</taxon>
        <taxon>Alteromonadales</taxon>
        <taxon>Shewanellaceae</taxon>
        <taxon>Shewanella</taxon>
    </lineage>
</organism>
<evidence type="ECO:0008006" key="4">
    <source>
        <dbReference type="Google" id="ProtNLM"/>
    </source>
</evidence>
<dbReference type="RefSeq" id="WP_071477076.1">
    <property type="nucleotide sequence ID" value="NZ_BMYE01000007.1"/>
</dbReference>
<feature type="signal peptide" evidence="1">
    <location>
        <begin position="1"/>
        <end position="21"/>
    </location>
</feature>
<evidence type="ECO:0000313" key="2">
    <source>
        <dbReference type="EMBL" id="MDX6018348.1"/>
    </source>
</evidence>
<keyword evidence="3" id="KW-1185">Reference proteome</keyword>
<evidence type="ECO:0000256" key="1">
    <source>
        <dbReference type="SAM" id="SignalP"/>
    </source>
</evidence>
<dbReference type="GeneID" id="88625620"/>